<accession>A0ABR3Z4Q6</accession>
<evidence type="ECO:0000313" key="3">
    <source>
        <dbReference type="Proteomes" id="UP001583186"/>
    </source>
</evidence>
<evidence type="ECO:0000256" key="1">
    <source>
        <dbReference type="SAM" id="MobiDB-lite"/>
    </source>
</evidence>
<feature type="compositionally biased region" description="Basic and acidic residues" evidence="1">
    <location>
        <begin position="414"/>
        <end position="423"/>
    </location>
</feature>
<dbReference type="EMBL" id="JAWCUI010000029">
    <property type="protein sequence ID" value="KAL1895035.1"/>
    <property type="molecule type" value="Genomic_DNA"/>
</dbReference>
<comment type="caution">
    <text evidence="2">The sequence shown here is derived from an EMBL/GenBank/DDBJ whole genome shotgun (WGS) entry which is preliminary data.</text>
</comment>
<keyword evidence="3" id="KW-1185">Reference proteome</keyword>
<dbReference type="PANTHER" id="PTHR38790:SF4">
    <property type="entry name" value="2EXR DOMAIN-CONTAINING PROTEIN"/>
    <property type="match status" value="1"/>
</dbReference>
<name>A0ABR3Z4Q6_9PEZI</name>
<dbReference type="Proteomes" id="UP001583186">
    <property type="component" value="Unassembled WGS sequence"/>
</dbReference>
<reference evidence="2 3" key="1">
    <citation type="journal article" date="2024" name="IMA Fungus">
        <title>IMA Genome - F19 : A genome assembly and annotation guide to empower mycologists, including annotated draft genome sequences of Ceratocystis pirilliformis, Diaporthe australafricana, Fusarium ophioides, Paecilomyces lecythidis, and Sporothrix stenoceras.</title>
        <authorList>
            <person name="Aylward J."/>
            <person name="Wilson A.M."/>
            <person name="Visagie C.M."/>
            <person name="Spraker J."/>
            <person name="Barnes I."/>
            <person name="Buitendag C."/>
            <person name="Ceriani C."/>
            <person name="Del Mar Angel L."/>
            <person name="du Plessis D."/>
            <person name="Fuchs T."/>
            <person name="Gasser K."/>
            <person name="Kramer D."/>
            <person name="Li W."/>
            <person name="Munsamy K."/>
            <person name="Piso A."/>
            <person name="Price J.L."/>
            <person name="Sonnekus B."/>
            <person name="Thomas C."/>
            <person name="van der Nest A."/>
            <person name="van Dijk A."/>
            <person name="van Heerden A."/>
            <person name="van Vuuren N."/>
            <person name="Yilmaz N."/>
            <person name="Duong T.A."/>
            <person name="van der Merwe N.A."/>
            <person name="Wingfield M.J."/>
            <person name="Wingfield B.D."/>
        </authorList>
    </citation>
    <scope>NUCLEOTIDE SEQUENCE [LARGE SCALE GENOMIC DNA]</scope>
    <source>
        <strain evidence="2 3">CMW 5346</strain>
    </source>
</reference>
<evidence type="ECO:0000313" key="2">
    <source>
        <dbReference type="EMBL" id="KAL1895035.1"/>
    </source>
</evidence>
<sequence length="460" mass="52203">MASRLRRRADNLRNWLRDNVTHRADVEDIDGPKPDMPYLSYPPIKLDSLSHDNGTSLSPFFARLPFEIRRRILIYAFGDHTVHMHLRLEHIPRRRPPRPPHWPNIFGQFNTTRPHGGVTADLDHMGLWSDTVLAKSDVARGGPRGWRWQWWGCVCHRSMPTGRIGEIGGVWEDKCLVGEADYCDMYGPTHPDRCMIGCMGWLLASRQAYAEGIDVVYGTNTICIMSHRFFDALLRSTSITPPGNGPVPQPTLLPLSHLAHITHLELAWEWAMFENPALAPQQTAQRAAFQDTLALLPPAFPSLVALYVSFSKELYQRTSIRADACLDEIHEVLLAPLEAMMGKLSRLKRHLCFVELPINMSLALIERAGLYIDPTVMLLNLKPPYNELRCWWDRPHGRREAHPPQNGQDTDDIEGAKDAEDTQGKQQTGFWVKSGTFFPAVDDDMVRLRRLGAPNSPNAH</sequence>
<gene>
    <name evidence="2" type="ORF">Sste5346_005455</name>
</gene>
<protein>
    <submittedName>
        <fullName evidence="2">Uncharacterized protein</fullName>
    </submittedName>
</protein>
<proteinExistence type="predicted"/>
<organism evidence="2 3">
    <name type="scientific">Sporothrix stenoceras</name>
    <dbReference type="NCBI Taxonomy" id="5173"/>
    <lineage>
        <taxon>Eukaryota</taxon>
        <taxon>Fungi</taxon>
        <taxon>Dikarya</taxon>
        <taxon>Ascomycota</taxon>
        <taxon>Pezizomycotina</taxon>
        <taxon>Sordariomycetes</taxon>
        <taxon>Sordariomycetidae</taxon>
        <taxon>Ophiostomatales</taxon>
        <taxon>Ophiostomataceae</taxon>
        <taxon>Sporothrix</taxon>
    </lineage>
</organism>
<feature type="region of interest" description="Disordered" evidence="1">
    <location>
        <begin position="398"/>
        <end position="428"/>
    </location>
</feature>
<dbReference type="PANTHER" id="PTHR38790">
    <property type="entry name" value="2EXR DOMAIN-CONTAINING PROTEIN-RELATED"/>
    <property type="match status" value="1"/>
</dbReference>